<organism evidence="1 2">
    <name type="scientific">Plesiocystis pacifica SIR-1</name>
    <dbReference type="NCBI Taxonomy" id="391625"/>
    <lineage>
        <taxon>Bacteria</taxon>
        <taxon>Pseudomonadati</taxon>
        <taxon>Myxococcota</taxon>
        <taxon>Polyangia</taxon>
        <taxon>Nannocystales</taxon>
        <taxon>Nannocystaceae</taxon>
        <taxon>Plesiocystis</taxon>
    </lineage>
</organism>
<dbReference type="EMBL" id="ABCS01000038">
    <property type="protein sequence ID" value="EDM77939.1"/>
    <property type="molecule type" value="Genomic_DNA"/>
</dbReference>
<keyword evidence="2" id="KW-1185">Reference proteome</keyword>
<comment type="caution">
    <text evidence="1">The sequence shown here is derived from an EMBL/GenBank/DDBJ whole genome shotgun (WGS) entry which is preliminary data.</text>
</comment>
<reference evidence="1 2" key="1">
    <citation type="submission" date="2007-06" db="EMBL/GenBank/DDBJ databases">
        <authorList>
            <person name="Shimkets L."/>
            <person name="Ferriera S."/>
            <person name="Johnson J."/>
            <person name="Kravitz S."/>
            <person name="Beeson K."/>
            <person name="Sutton G."/>
            <person name="Rogers Y.-H."/>
            <person name="Friedman R."/>
            <person name="Frazier M."/>
            <person name="Venter J.C."/>
        </authorList>
    </citation>
    <scope>NUCLEOTIDE SEQUENCE [LARGE SCALE GENOMIC DNA]</scope>
    <source>
        <strain evidence="1 2">SIR-1</strain>
    </source>
</reference>
<dbReference type="Proteomes" id="UP000005801">
    <property type="component" value="Unassembled WGS sequence"/>
</dbReference>
<evidence type="ECO:0000313" key="2">
    <source>
        <dbReference type="Proteomes" id="UP000005801"/>
    </source>
</evidence>
<accession>A6G898</accession>
<proteinExistence type="predicted"/>
<sequence>MLVLAASLACARVDGRARAYTPPSPNYARGSGCIDTPFVGRDAPAGSGGVQCGRRASNLEVSVRGRVVGMQGGLPGQGLEGLWITVHPDAGGVDSIAAEKAQTGPQGQFEVHLRSAGEQLIAVRRGSERGAVVAARRVDPAVDDMGSELVLYVELGHAGAGEPGEGEGAR</sequence>
<dbReference type="AlphaFoldDB" id="A6G898"/>
<evidence type="ECO:0000313" key="1">
    <source>
        <dbReference type="EMBL" id="EDM77939.1"/>
    </source>
</evidence>
<gene>
    <name evidence="1" type="ORF">PPSIR1_01929</name>
</gene>
<name>A6G898_9BACT</name>
<protein>
    <submittedName>
        <fullName evidence="1">Uncharacterized protein</fullName>
    </submittedName>
</protein>
<dbReference type="STRING" id="391625.PPSIR1_01929"/>